<comment type="caution">
    <text evidence="1">The sequence shown here is derived from an EMBL/GenBank/DDBJ whole genome shotgun (WGS) entry which is preliminary data.</text>
</comment>
<organism evidence="1 2">
    <name type="scientific">Flavobacterium artemisiae</name>
    <dbReference type="NCBI Taxonomy" id="2126556"/>
    <lineage>
        <taxon>Bacteria</taxon>
        <taxon>Pseudomonadati</taxon>
        <taxon>Bacteroidota</taxon>
        <taxon>Flavobacteriia</taxon>
        <taxon>Flavobacteriales</taxon>
        <taxon>Flavobacteriaceae</taxon>
        <taxon>Flavobacterium</taxon>
    </lineage>
</organism>
<dbReference type="EMBL" id="JBHUDZ010000009">
    <property type="protein sequence ID" value="MFD1603061.1"/>
    <property type="molecule type" value="Genomic_DNA"/>
</dbReference>
<dbReference type="RefSeq" id="WP_379814136.1">
    <property type="nucleotide sequence ID" value="NZ_JBHUDZ010000009.1"/>
</dbReference>
<keyword evidence="2" id="KW-1185">Reference proteome</keyword>
<proteinExistence type="predicted"/>
<evidence type="ECO:0000313" key="2">
    <source>
        <dbReference type="Proteomes" id="UP001597138"/>
    </source>
</evidence>
<evidence type="ECO:0000313" key="1">
    <source>
        <dbReference type="EMBL" id="MFD1603061.1"/>
    </source>
</evidence>
<name>A0ABW4HCR0_9FLAO</name>
<reference evidence="2" key="1">
    <citation type="journal article" date="2019" name="Int. J. Syst. Evol. Microbiol.">
        <title>The Global Catalogue of Microorganisms (GCM) 10K type strain sequencing project: providing services to taxonomists for standard genome sequencing and annotation.</title>
        <authorList>
            <consortium name="The Broad Institute Genomics Platform"/>
            <consortium name="The Broad Institute Genome Sequencing Center for Infectious Disease"/>
            <person name="Wu L."/>
            <person name="Ma J."/>
        </authorList>
    </citation>
    <scope>NUCLEOTIDE SEQUENCE [LARGE SCALE GENOMIC DNA]</scope>
    <source>
        <strain evidence="2">CCUG 70865</strain>
    </source>
</reference>
<accession>A0ABW4HCR0</accession>
<protein>
    <submittedName>
        <fullName evidence="1">Uncharacterized protein</fullName>
    </submittedName>
</protein>
<sequence>MEEIIIGATLLFKKNNTKVVSGILKSIVVTATKSDLKKKIDNRANEIAKFYDYKFIGINDVFFVSGQIMQGEILGRNTNYDLNTLSKAESIVSTEFSFDDSSTSKHFNCSLVYFCENFENDKFAISIITVLNSLAPTVIEDANHIANDISFIKKIKASSIEKIKSIRYLGIEDIGEVELELGVFQSFYAEFNDEKSLKEEIISKEEMFLKLNDIIEGH</sequence>
<gene>
    <name evidence="1" type="ORF">ACFSC2_09975</name>
</gene>
<dbReference type="Proteomes" id="UP001597138">
    <property type="component" value="Unassembled WGS sequence"/>
</dbReference>